<evidence type="ECO:0000256" key="8">
    <source>
        <dbReference type="SAM" id="SignalP"/>
    </source>
</evidence>
<dbReference type="RefSeq" id="XP_005091542.1">
    <property type="nucleotide sequence ID" value="XM_005091485.2"/>
</dbReference>
<keyword evidence="4 7" id="KW-0378">Hydrolase</keyword>
<keyword evidence="2" id="KW-0964">Secreted</keyword>
<reference evidence="11" key="1">
    <citation type="submission" date="2025-08" db="UniProtKB">
        <authorList>
            <consortium name="RefSeq"/>
        </authorList>
    </citation>
    <scope>IDENTIFICATION</scope>
</reference>
<evidence type="ECO:0000256" key="4">
    <source>
        <dbReference type="ARBA" id="ARBA00022801"/>
    </source>
</evidence>
<dbReference type="InterPro" id="IPR001254">
    <property type="entry name" value="Trypsin_dom"/>
</dbReference>
<dbReference type="PANTHER" id="PTHR24264">
    <property type="entry name" value="TRYPSIN-RELATED"/>
    <property type="match status" value="1"/>
</dbReference>
<name>A0ABM0JE09_APLCA</name>
<dbReference type="PRINTS" id="PR00722">
    <property type="entry name" value="CHYMOTRYPSIN"/>
</dbReference>
<proteinExistence type="predicted"/>
<dbReference type="InterPro" id="IPR050127">
    <property type="entry name" value="Serine_Proteases_S1"/>
</dbReference>
<keyword evidence="6" id="KW-1015">Disulfide bond</keyword>
<dbReference type="CDD" id="cd00190">
    <property type="entry name" value="Tryp_SPc"/>
    <property type="match status" value="1"/>
</dbReference>
<dbReference type="PROSITE" id="PS50240">
    <property type="entry name" value="TRYPSIN_DOM"/>
    <property type="match status" value="1"/>
</dbReference>
<evidence type="ECO:0000259" key="9">
    <source>
        <dbReference type="PROSITE" id="PS50240"/>
    </source>
</evidence>
<feature type="signal peptide" evidence="8">
    <location>
        <begin position="1"/>
        <end position="17"/>
    </location>
</feature>
<dbReference type="GeneID" id="101848333"/>
<feature type="chain" id="PRO_5045428669" evidence="8">
    <location>
        <begin position="18"/>
        <end position="268"/>
    </location>
</feature>
<dbReference type="PANTHER" id="PTHR24264:SF65">
    <property type="entry name" value="SRCR DOMAIN-CONTAINING PROTEIN"/>
    <property type="match status" value="1"/>
</dbReference>
<gene>
    <name evidence="11" type="primary">LOC101848333</name>
</gene>
<dbReference type="InterPro" id="IPR018114">
    <property type="entry name" value="TRYPSIN_HIS"/>
</dbReference>
<keyword evidence="8" id="KW-0732">Signal</keyword>
<dbReference type="InterPro" id="IPR009003">
    <property type="entry name" value="Peptidase_S1_PA"/>
</dbReference>
<dbReference type="Proteomes" id="UP000694888">
    <property type="component" value="Unplaced"/>
</dbReference>
<keyword evidence="3 7" id="KW-0645">Protease</keyword>
<evidence type="ECO:0000256" key="7">
    <source>
        <dbReference type="RuleBase" id="RU363034"/>
    </source>
</evidence>
<dbReference type="Pfam" id="PF00089">
    <property type="entry name" value="Trypsin"/>
    <property type="match status" value="1"/>
</dbReference>
<dbReference type="InterPro" id="IPR033116">
    <property type="entry name" value="TRYPSIN_SER"/>
</dbReference>
<evidence type="ECO:0000313" key="10">
    <source>
        <dbReference type="Proteomes" id="UP000694888"/>
    </source>
</evidence>
<evidence type="ECO:0000256" key="1">
    <source>
        <dbReference type="ARBA" id="ARBA00004613"/>
    </source>
</evidence>
<dbReference type="Gene3D" id="2.40.10.10">
    <property type="entry name" value="Trypsin-like serine proteases"/>
    <property type="match status" value="1"/>
</dbReference>
<dbReference type="PROSITE" id="PS00135">
    <property type="entry name" value="TRYPSIN_SER"/>
    <property type="match status" value="1"/>
</dbReference>
<keyword evidence="10" id="KW-1185">Reference proteome</keyword>
<evidence type="ECO:0000313" key="11">
    <source>
        <dbReference type="RefSeq" id="XP_005091542.1"/>
    </source>
</evidence>
<keyword evidence="5 7" id="KW-0720">Serine protease</keyword>
<protein>
    <submittedName>
        <fullName evidence="11">Fibrinolytic enzyme, isozyme C</fullName>
    </submittedName>
</protein>
<dbReference type="SUPFAM" id="SSF50494">
    <property type="entry name" value="Trypsin-like serine proteases"/>
    <property type="match status" value="1"/>
</dbReference>
<organism evidence="10 11">
    <name type="scientific">Aplysia californica</name>
    <name type="common">California sea hare</name>
    <dbReference type="NCBI Taxonomy" id="6500"/>
    <lineage>
        <taxon>Eukaryota</taxon>
        <taxon>Metazoa</taxon>
        <taxon>Spiralia</taxon>
        <taxon>Lophotrochozoa</taxon>
        <taxon>Mollusca</taxon>
        <taxon>Gastropoda</taxon>
        <taxon>Heterobranchia</taxon>
        <taxon>Euthyneura</taxon>
        <taxon>Tectipleura</taxon>
        <taxon>Aplysiida</taxon>
        <taxon>Aplysioidea</taxon>
        <taxon>Aplysiidae</taxon>
        <taxon>Aplysia</taxon>
    </lineage>
</organism>
<feature type="domain" description="Peptidase S1" evidence="9">
    <location>
        <begin position="21"/>
        <end position="266"/>
    </location>
</feature>
<dbReference type="InterPro" id="IPR043504">
    <property type="entry name" value="Peptidase_S1_PA_chymotrypsin"/>
</dbReference>
<accession>A0ABM0JE09</accession>
<dbReference type="SMART" id="SM00020">
    <property type="entry name" value="Tryp_SPc"/>
    <property type="match status" value="1"/>
</dbReference>
<comment type="subcellular location">
    <subcellularLocation>
        <location evidence="1">Secreted</location>
    </subcellularLocation>
</comment>
<evidence type="ECO:0000256" key="5">
    <source>
        <dbReference type="ARBA" id="ARBA00022825"/>
    </source>
</evidence>
<dbReference type="PROSITE" id="PS00134">
    <property type="entry name" value="TRYPSIN_HIS"/>
    <property type="match status" value="1"/>
</dbReference>
<evidence type="ECO:0000256" key="6">
    <source>
        <dbReference type="ARBA" id="ARBA00023157"/>
    </source>
</evidence>
<evidence type="ECO:0000256" key="2">
    <source>
        <dbReference type="ARBA" id="ARBA00022525"/>
    </source>
</evidence>
<evidence type="ECO:0000256" key="3">
    <source>
        <dbReference type="ARBA" id="ARBA00022670"/>
    </source>
</evidence>
<sequence>MKLVAAILLCLAASALCEKRIINGESAPLYSHPYIVSLEGLVDSFFFTYWKHICGGSLIDRQWVLTAAHCVEGMGKSKLRVKLGVITLGETNNYQQQVAISQVTVHGQYSSTASGIPNDIALLKLSQLAVLNKNVQIAQLASAGSSFYNTECVLAGWGKQNEGHTLVDATELHEVNITKISTAECRREWPGEAITDKHICVHDASPPAGQRPSGCMGDSGGPMMCGPRHNILAGVTSWGERTCSGTFPSVYTRVSAYLGWIRNNGPEL</sequence>
<dbReference type="InterPro" id="IPR001314">
    <property type="entry name" value="Peptidase_S1A"/>
</dbReference>